<keyword evidence="2" id="KW-1133">Transmembrane helix</keyword>
<evidence type="ECO:0000256" key="2">
    <source>
        <dbReference type="SAM" id="Phobius"/>
    </source>
</evidence>
<proteinExistence type="predicted"/>
<keyword evidence="4" id="KW-1185">Reference proteome</keyword>
<name>A0ABS6BMD6_9SPHN</name>
<evidence type="ECO:0000313" key="3">
    <source>
        <dbReference type="EMBL" id="MBU3078941.1"/>
    </source>
</evidence>
<evidence type="ECO:0000256" key="1">
    <source>
        <dbReference type="SAM" id="MobiDB-lite"/>
    </source>
</evidence>
<reference evidence="3 4" key="1">
    <citation type="submission" date="2021-06" db="EMBL/GenBank/DDBJ databases">
        <title>Sphingomonas sp. XMGL2, whole genome shotgun sequencing project.</title>
        <authorList>
            <person name="Zhao G."/>
            <person name="Shen L."/>
        </authorList>
    </citation>
    <scope>NUCLEOTIDE SEQUENCE [LARGE SCALE GENOMIC DNA]</scope>
    <source>
        <strain evidence="3 4">XMGL2</strain>
    </source>
</reference>
<feature type="region of interest" description="Disordered" evidence="1">
    <location>
        <begin position="1"/>
        <end position="30"/>
    </location>
</feature>
<feature type="transmembrane region" description="Helical" evidence="2">
    <location>
        <begin position="241"/>
        <end position="258"/>
    </location>
</feature>
<organism evidence="3 4">
    <name type="scientific">Sphingomonas quercus</name>
    <dbReference type="NCBI Taxonomy" id="2842451"/>
    <lineage>
        <taxon>Bacteria</taxon>
        <taxon>Pseudomonadati</taxon>
        <taxon>Pseudomonadota</taxon>
        <taxon>Alphaproteobacteria</taxon>
        <taxon>Sphingomonadales</taxon>
        <taxon>Sphingomonadaceae</taxon>
        <taxon>Sphingomonas</taxon>
    </lineage>
</organism>
<comment type="caution">
    <text evidence="3">The sequence shown here is derived from an EMBL/GenBank/DDBJ whole genome shotgun (WGS) entry which is preliminary data.</text>
</comment>
<protein>
    <submittedName>
        <fullName evidence="3">Uncharacterized protein</fullName>
    </submittedName>
</protein>
<keyword evidence="2" id="KW-0812">Transmembrane</keyword>
<feature type="region of interest" description="Disordered" evidence="1">
    <location>
        <begin position="97"/>
        <end position="122"/>
    </location>
</feature>
<dbReference type="EMBL" id="JAHKRT010000007">
    <property type="protein sequence ID" value="MBU3078941.1"/>
    <property type="molecule type" value="Genomic_DNA"/>
</dbReference>
<gene>
    <name evidence="3" type="ORF">KOF26_13830</name>
</gene>
<dbReference type="RefSeq" id="WP_216326104.1">
    <property type="nucleotide sequence ID" value="NZ_JAHKRT010000007.1"/>
</dbReference>
<accession>A0ABS6BMD6</accession>
<sequence length="259" mass="26187">MAIPAITPTGGTGAASGTVQPVPPASAQSGTTSYGYGANAGASAGANGFGPAAIVNLSPEAQKALARLTGIDIAAAQTTGGLEKMLRALPDRALSDAAARAGARTKDGPLPQTAAAADMPRLPQPTPEQLRHLVQFLVEQDRRLYPGGGGGATPASGRPAGHPALPEQDDKPPPAAGNFQIHADAHGVTIFQGSKDITAAVMSGALSTQAQAVLLSALPPGVARLLRPDPRRRGRGPAWKTMLLLGGIVMAVIMFLTLR</sequence>
<evidence type="ECO:0000313" key="4">
    <source>
        <dbReference type="Proteomes" id="UP000776276"/>
    </source>
</evidence>
<feature type="region of interest" description="Disordered" evidence="1">
    <location>
        <begin position="144"/>
        <end position="176"/>
    </location>
</feature>
<dbReference type="Proteomes" id="UP000776276">
    <property type="component" value="Unassembled WGS sequence"/>
</dbReference>
<keyword evidence="2" id="KW-0472">Membrane</keyword>